<dbReference type="PANTHER" id="PTHR38926">
    <property type="entry name" value="F-BOX DOMAIN CONTAINING PROTEIN, EXPRESSED"/>
    <property type="match status" value="1"/>
</dbReference>
<protein>
    <recommendedName>
        <fullName evidence="2">F-box domain-containing protein</fullName>
    </recommendedName>
</protein>
<accession>A0A8T0I542</accession>
<dbReference type="PANTHER" id="PTHR38926:SF5">
    <property type="entry name" value="F-BOX AND LEUCINE-RICH REPEAT PROTEIN 6"/>
    <property type="match status" value="1"/>
</dbReference>
<dbReference type="Pfam" id="PF12937">
    <property type="entry name" value="F-box-like"/>
    <property type="match status" value="1"/>
</dbReference>
<dbReference type="InterPro" id="IPR001810">
    <property type="entry name" value="F-box_dom"/>
</dbReference>
<dbReference type="InterPro" id="IPR036047">
    <property type="entry name" value="F-box-like_dom_sf"/>
</dbReference>
<evidence type="ECO:0000313" key="4">
    <source>
        <dbReference type="Proteomes" id="UP000822688"/>
    </source>
</evidence>
<reference evidence="3" key="1">
    <citation type="submission" date="2020-06" db="EMBL/GenBank/DDBJ databases">
        <title>WGS assembly of Ceratodon purpureus strain R40.</title>
        <authorList>
            <person name="Carey S.B."/>
            <person name="Jenkins J."/>
            <person name="Shu S."/>
            <person name="Lovell J.T."/>
            <person name="Sreedasyam A."/>
            <person name="Maumus F."/>
            <person name="Tiley G.P."/>
            <person name="Fernandez-Pozo N."/>
            <person name="Barry K."/>
            <person name="Chen C."/>
            <person name="Wang M."/>
            <person name="Lipzen A."/>
            <person name="Daum C."/>
            <person name="Saski C.A."/>
            <person name="Payton A.C."/>
            <person name="Mcbreen J.C."/>
            <person name="Conrad R.E."/>
            <person name="Kollar L.M."/>
            <person name="Olsson S."/>
            <person name="Huttunen S."/>
            <person name="Landis J.B."/>
            <person name="Wickett N.J."/>
            <person name="Johnson M.G."/>
            <person name="Rensing S.A."/>
            <person name="Grimwood J."/>
            <person name="Schmutz J."/>
            <person name="Mcdaniel S.F."/>
        </authorList>
    </citation>
    <scope>NUCLEOTIDE SEQUENCE</scope>
    <source>
        <strain evidence="3">R40</strain>
    </source>
</reference>
<dbReference type="EMBL" id="CM026424">
    <property type="protein sequence ID" value="KAG0578217.1"/>
    <property type="molecule type" value="Genomic_DNA"/>
</dbReference>
<dbReference type="SUPFAM" id="SSF52047">
    <property type="entry name" value="RNI-like"/>
    <property type="match status" value="1"/>
</dbReference>
<dbReference type="InterPro" id="IPR032675">
    <property type="entry name" value="LRR_dom_sf"/>
</dbReference>
<name>A0A8T0I542_CERPU</name>
<gene>
    <name evidence="3" type="ORF">KC19_4G006400</name>
</gene>
<dbReference type="AlphaFoldDB" id="A0A8T0I542"/>
<sequence>MDHAPALDEAPLPNEGSQQPDVVALLFRHLVDPQDVLAAAAVCRTWRAAATDASQLRSWQYDDDLSTAAGIKSSATPMQPKTPLPKHWVNPTTHSPFSSFKTPKSLAMLSAPSPIRSLLWPSDRLTDGNAGISNAEDSGPSPRTPSPVQPIAPGGSFLDIVVAQMVIGKFIGDVDISSSRLNDKSLQTIFKSCPRLHTLRLQHLCVPSMYPSNSFDLGPSPLRVGDVGPDRYVLPPVLSCGCGQLSEKGFAALRWHCSDLSSVTLVLQHVISKKVHRQMLTELGALPKLHTLSVELRMPSFGQSVKSQLIWQEHTRCTDKELLALLNAGPPPLSALALNRCDLTESSISALATACPNLEAIDLRSSPDIQGEHDIPPSIGALFQNLRCLSAAALGVFQTSERLTFDTWIMPSLKRLRLETMEPLSLSHLQSLKSACSKLESLHLISGTHSTVRESHICPVTDDTILEYLNNF</sequence>
<evidence type="ECO:0000256" key="1">
    <source>
        <dbReference type="SAM" id="MobiDB-lite"/>
    </source>
</evidence>
<dbReference type="Gene3D" id="3.80.10.10">
    <property type="entry name" value="Ribonuclease Inhibitor"/>
    <property type="match status" value="1"/>
</dbReference>
<evidence type="ECO:0000259" key="2">
    <source>
        <dbReference type="Pfam" id="PF12937"/>
    </source>
</evidence>
<feature type="region of interest" description="Disordered" evidence="1">
    <location>
        <begin position="129"/>
        <end position="150"/>
    </location>
</feature>
<dbReference type="Proteomes" id="UP000822688">
    <property type="component" value="Chromosome 4"/>
</dbReference>
<feature type="domain" description="F-box" evidence="2">
    <location>
        <begin position="21"/>
        <end position="53"/>
    </location>
</feature>
<organism evidence="3 4">
    <name type="scientific">Ceratodon purpureus</name>
    <name type="common">Fire moss</name>
    <name type="synonym">Dicranum purpureum</name>
    <dbReference type="NCBI Taxonomy" id="3225"/>
    <lineage>
        <taxon>Eukaryota</taxon>
        <taxon>Viridiplantae</taxon>
        <taxon>Streptophyta</taxon>
        <taxon>Embryophyta</taxon>
        <taxon>Bryophyta</taxon>
        <taxon>Bryophytina</taxon>
        <taxon>Bryopsida</taxon>
        <taxon>Dicranidae</taxon>
        <taxon>Pseudoditrichales</taxon>
        <taxon>Ditrichaceae</taxon>
        <taxon>Ceratodon</taxon>
    </lineage>
</organism>
<proteinExistence type="predicted"/>
<keyword evidence="4" id="KW-1185">Reference proteome</keyword>
<dbReference type="SUPFAM" id="SSF81383">
    <property type="entry name" value="F-box domain"/>
    <property type="match status" value="1"/>
</dbReference>
<comment type="caution">
    <text evidence="3">The sequence shown here is derived from an EMBL/GenBank/DDBJ whole genome shotgun (WGS) entry which is preliminary data.</text>
</comment>
<evidence type="ECO:0000313" key="3">
    <source>
        <dbReference type="EMBL" id="KAG0578217.1"/>
    </source>
</evidence>